<keyword evidence="2" id="KW-1185">Reference proteome</keyword>
<dbReference type="Pfam" id="PF14072">
    <property type="entry name" value="DndB"/>
    <property type="match status" value="1"/>
</dbReference>
<reference evidence="1" key="1">
    <citation type="submission" date="2016-01" db="EMBL/GenBank/DDBJ databases">
        <authorList>
            <person name="Peeters C."/>
        </authorList>
    </citation>
    <scope>NUCLEOTIDE SEQUENCE [LARGE SCALE GENOMIC DNA]</scope>
    <source>
        <strain evidence="1">LMG 29325</strain>
    </source>
</reference>
<dbReference type="NCBIfam" id="TIGR03187">
    <property type="entry name" value="DGQHR"/>
    <property type="match status" value="1"/>
</dbReference>
<name>A0A158D018_9BURK</name>
<evidence type="ECO:0000313" key="2">
    <source>
        <dbReference type="Proteomes" id="UP000054596"/>
    </source>
</evidence>
<dbReference type="CDD" id="cd16413">
    <property type="entry name" value="DGQHR_domain"/>
    <property type="match status" value="1"/>
</dbReference>
<dbReference type="STRING" id="1777143.AWB82_06074"/>
<proteinExistence type="predicted"/>
<protein>
    <recommendedName>
        <fullName evidence="3">DGQHR domain protein</fullName>
    </recommendedName>
</protein>
<gene>
    <name evidence="1" type="ORF">AWB82_06074</name>
</gene>
<comment type="caution">
    <text evidence="1">The sequence shown here is derived from an EMBL/GenBank/DDBJ whole genome shotgun (WGS) entry which is preliminary data.</text>
</comment>
<evidence type="ECO:0008006" key="3">
    <source>
        <dbReference type="Google" id="ProtNLM"/>
    </source>
</evidence>
<evidence type="ECO:0000313" key="1">
    <source>
        <dbReference type="EMBL" id="SAK87889.1"/>
    </source>
</evidence>
<dbReference type="Proteomes" id="UP000054596">
    <property type="component" value="Unassembled WGS sequence"/>
</dbReference>
<dbReference type="InterPro" id="IPR017642">
    <property type="entry name" value="DNA_S_mod_DndB"/>
</dbReference>
<organism evidence="1 2">
    <name type="scientific">Caballeronia glebae</name>
    <dbReference type="NCBI Taxonomy" id="1777143"/>
    <lineage>
        <taxon>Bacteria</taxon>
        <taxon>Pseudomonadati</taxon>
        <taxon>Pseudomonadota</taxon>
        <taxon>Betaproteobacteria</taxon>
        <taxon>Burkholderiales</taxon>
        <taxon>Burkholderiaceae</taxon>
        <taxon>Caballeronia</taxon>
    </lineage>
</organism>
<dbReference type="EMBL" id="FCOJ02000064">
    <property type="protein sequence ID" value="SAK87889.1"/>
    <property type="molecule type" value="Genomic_DNA"/>
</dbReference>
<dbReference type="AlphaFoldDB" id="A0A158D018"/>
<sequence>MGNVVTKQDSNDITQVREYHGFCFQQRRGAGPRLVMFHAPVHEILQWAAVGELGPNSRGPQREKKEARVQAISKFLSADPQNTIPSALILAFGEGNASFAPLEPAVPGSSAGKISINLSAAPAATIVDGQHRLFGIDSFDPQTHVPIVALLDADSVERAFQFLVINNKSSRVAATHTKALLAKMKGTPLATRLKGAKLAFDVEGIKDVDLINSDPDSPFFQTIDWTTTPQENRMVQATSIEISLDYIVGLGIPEYQDRDVCRSVFLTIWKAIKAYWPSLWVTNSRLISKIGIICLTRFVADRITNWADSDDLDIEVTDLEQIESQTKKIIKHMDMRFWTTPWSEKAQGGFDTNQGRERVMSAITQLYRNGKRDIAWYSDIDIIERSAAKE</sequence>
<dbReference type="InterPro" id="IPR017601">
    <property type="entry name" value="DGQHR-contain_dom"/>
</dbReference>
<accession>A0A158D018</accession>